<evidence type="ECO:0000256" key="1">
    <source>
        <dbReference type="SAM" id="MobiDB-lite"/>
    </source>
</evidence>
<accession>A0A7J0D4V9</accession>
<feature type="compositionally biased region" description="Pro residues" evidence="1">
    <location>
        <begin position="333"/>
        <end position="347"/>
    </location>
</feature>
<protein>
    <submittedName>
        <fullName evidence="2">Uncharacterized protein</fullName>
    </submittedName>
</protein>
<feature type="compositionally biased region" description="Pro residues" evidence="1">
    <location>
        <begin position="405"/>
        <end position="414"/>
    </location>
</feature>
<feature type="compositionally biased region" description="Basic residues" evidence="1">
    <location>
        <begin position="416"/>
        <end position="427"/>
    </location>
</feature>
<comment type="caution">
    <text evidence="2">The sequence shown here is derived from an EMBL/GenBank/DDBJ whole genome shotgun (WGS) entry which is preliminary data.</text>
</comment>
<sequence length="427" mass="46670">MITGMSDWVWDRKTRQLIESLHKGAGLETGLARGPYGVAGTIRGRYACRACGQDLIARALSPTAKQQPHFRHESSAGCPAPAERRRKAGLDDEVVLELRDTLVRAWPGVPVDLVLVRDPEIEDEGDPPATGHPPAIVVRGAEQTVVIEHVRTLPGADRILARQRAVRAQFGPGAAHVWFLAKDPMQFARCGKLSVAPRGRDRTVHATIAPTAEQLAVITAGGGVYWLDGKQVLIPYGVHDFVHAPEKGEAWDFPDWRRKVWPNDWRISHPLPEPDATRWGLVPLALHQMTGTKATFSLREAREVMQALEDVQRARWRRRRADARELHASRQAPPAPAPTSGPSPAAPVSPHAPELAQPRQKKPPPPQPQTQAEAGIGAPGAGTQSPTAQSATCPLPDRDGRPTGPVIPPLPLHPPSARRRFPPRRRT</sequence>
<proteinExistence type="predicted"/>
<organism evidence="2 3">
    <name type="scientific">Streptomyces microflavus</name>
    <name type="common">Streptomyces lipmanii</name>
    <dbReference type="NCBI Taxonomy" id="1919"/>
    <lineage>
        <taxon>Bacteria</taxon>
        <taxon>Bacillati</taxon>
        <taxon>Actinomycetota</taxon>
        <taxon>Actinomycetes</taxon>
        <taxon>Kitasatosporales</taxon>
        <taxon>Streptomycetaceae</taxon>
        <taxon>Streptomyces</taxon>
    </lineage>
</organism>
<feature type="region of interest" description="Disordered" evidence="1">
    <location>
        <begin position="62"/>
        <end position="85"/>
    </location>
</feature>
<dbReference type="EMBL" id="BLWD01000003">
    <property type="protein sequence ID" value="GFN09762.1"/>
    <property type="molecule type" value="Genomic_DNA"/>
</dbReference>
<dbReference type="AlphaFoldDB" id="A0A7J0D4V9"/>
<feature type="compositionally biased region" description="Polar residues" evidence="1">
    <location>
        <begin position="382"/>
        <end position="392"/>
    </location>
</feature>
<feature type="region of interest" description="Disordered" evidence="1">
    <location>
        <begin position="321"/>
        <end position="427"/>
    </location>
</feature>
<evidence type="ECO:0000313" key="2">
    <source>
        <dbReference type="EMBL" id="GFN09762.1"/>
    </source>
</evidence>
<evidence type="ECO:0000313" key="3">
    <source>
        <dbReference type="Proteomes" id="UP000498740"/>
    </source>
</evidence>
<gene>
    <name evidence="2" type="ORF">Smic_83180</name>
</gene>
<name>A0A7J0D4V9_STRMI</name>
<reference evidence="2 3" key="1">
    <citation type="submission" date="2020-05" db="EMBL/GenBank/DDBJ databases">
        <title>Whole genome shotgun sequence of Streptomyces microflavus NBRC 13062.</title>
        <authorList>
            <person name="Komaki H."/>
            <person name="Tamura T."/>
        </authorList>
    </citation>
    <scope>NUCLEOTIDE SEQUENCE [LARGE SCALE GENOMIC DNA]</scope>
    <source>
        <strain evidence="2 3">NBRC 13062</strain>
    </source>
</reference>
<dbReference type="Proteomes" id="UP000498740">
    <property type="component" value="Unassembled WGS sequence"/>
</dbReference>